<keyword evidence="1" id="KW-1133">Transmembrane helix</keyword>
<keyword evidence="1" id="KW-0472">Membrane</keyword>
<protein>
    <submittedName>
        <fullName evidence="2">Uncharacterized protein</fullName>
    </submittedName>
</protein>
<dbReference type="EMBL" id="MN738809">
    <property type="protein sequence ID" value="QHS84566.1"/>
    <property type="molecule type" value="Genomic_DNA"/>
</dbReference>
<keyword evidence="1" id="KW-0812">Transmembrane</keyword>
<feature type="transmembrane region" description="Helical" evidence="1">
    <location>
        <begin position="82"/>
        <end position="103"/>
    </location>
</feature>
<accession>A0A6C0AYF9</accession>
<evidence type="ECO:0000313" key="2">
    <source>
        <dbReference type="EMBL" id="QHS84566.1"/>
    </source>
</evidence>
<dbReference type="AlphaFoldDB" id="A0A6C0AYF9"/>
<name>A0A6C0AYF9_9ZZZZ</name>
<evidence type="ECO:0000256" key="1">
    <source>
        <dbReference type="SAM" id="Phobius"/>
    </source>
</evidence>
<feature type="transmembrane region" description="Helical" evidence="1">
    <location>
        <begin position="53"/>
        <end position="75"/>
    </location>
</feature>
<sequence>MKLLKKVNALCMPAYVYFMISIVALSLVVVQNLMNGNMKELCVGAYSCTVPNVVVLCVLKVMYVVFWTVVLDAFCKYGLKQLSWFMVLFPLILSAVMVGLMMVNSNTLLS</sequence>
<feature type="transmembrane region" description="Helical" evidence="1">
    <location>
        <begin position="12"/>
        <end position="33"/>
    </location>
</feature>
<reference evidence="2" key="1">
    <citation type="journal article" date="2020" name="Nature">
        <title>Giant virus diversity and host interactions through global metagenomics.</title>
        <authorList>
            <person name="Schulz F."/>
            <person name="Roux S."/>
            <person name="Paez-Espino D."/>
            <person name="Jungbluth S."/>
            <person name="Walsh D.A."/>
            <person name="Denef V.J."/>
            <person name="McMahon K.D."/>
            <person name="Konstantinidis K.T."/>
            <person name="Eloe-Fadrosh E.A."/>
            <person name="Kyrpides N.C."/>
            <person name="Woyke T."/>
        </authorList>
    </citation>
    <scope>NUCLEOTIDE SEQUENCE</scope>
    <source>
        <strain evidence="2">GVMAG-S-ERX556022-25</strain>
    </source>
</reference>
<organism evidence="2">
    <name type="scientific">viral metagenome</name>
    <dbReference type="NCBI Taxonomy" id="1070528"/>
    <lineage>
        <taxon>unclassified sequences</taxon>
        <taxon>metagenomes</taxon>
        <taxon>organismal metagenomes</taxon>
    </lineage>
</organism>
<proteinExistence type="predicted"/>